<evidence type="ECO:0000256" key="1">
    <source>
        <dbReference type="SAM" id="Phobius"/>
    </source>
</evidence>
<dbReference type="SUPFAM" id="SSF88713">
    <property type="entry name" value="Glycoside hydrolase/deacetylase"/>
    <property type="match status" value="1"/>
</dbReference>
<protein>
    <submittedName>
        <fullName evidence="3">Polysaccharide deacetylase</fullName>
    </submittedName>
</protein>
<accession>A0A0V8GCS6</accession>
<evidence type="ECO:0000313" key="4">
    <source>
        <dbReference type="Proteomes" id="UP000053797"/>
    </source>
</evidence>
<keyword evidence="1" id="KW-0472">Membrane</keyword>
<dbReference type="AlphaFoldDB" id="A0A0V8GCS6"/>
<dbReference type="GO" id="GO:0016810">
    <property type="term" value="F:hydrolase activity, acting on carbon-nitrogen (but not peptide) bonds"/>
    <property type="evidence" value="ECO:0007669"/>
    <property type="project" value="InterPro"/>
</dbReference>
<evidence type="ECO:0000313" key="3">
    <source>
        <dbReference type="EMBL" id="KSU48093.1"/>
    </source>
</evidence>
<feature type="transmembrane region" description="Helical" evidence="1">
    <location>
        <begin position="23"/>
        <end position="44"/>
    </location>
</feature>
<dbReference type="EMBL" id="LNQL01000005">
    <property type="protein sequence ID" value="KSU48093.1"/>
    <property type="molecule type" value="Genomic_DNA"/>
</dbReference>
<dbReference type="Gene3D" id="3.20.20.370">
    <property type="entry name" value="Glycoside hydrolase/deacetylase"/>
    <property type="match status" value="1"/>
</dbReference>
<dbReference type="InterPro" id="IPR050248">
    <property type="entry name" value="Polysacc_deacetylase_ArnD"/>
</dbReference>
<dbReference type="OrthoDB" id="258610at2"/>
<dbReference type="PANTHER" id="PTHR10587:SF125">
    <property type="entry name" value="POLYSACCHARIDE DEACETYLASE YHEN-RELATED"/>
    <property type="match status" value="1"/>
</dbReference>
<keyword evidence="1" id="KW-1133">Transmembrane helix</keyword>
<dbReference type="RefSeq" id="WP_058265734.1">
    <property type="nucleotide sequence ID" value="NZ_FMYN01000005.1"/>
</dbReference>
<feature type="domain" description="NodB homology" evidence="2">
    <location>
        <begin position="83"/>
        <end position="263"/>
    </location>
</feature>
<proteinExistence type="predicted"/>
<dbReference type="CDD" id="cd10944">
    <property type="entry name" value="CE4_SmPgdA_like"/>
    <property type="match status" value="1"/>
</dbReference>
<gene>
    <name evidence="3" type="ORF">AS033_13205</name>
</gene>
<dbReference type="InterPro" id="IPR002509">
    <property type="entry name" value="NODB_dom"/>
</dbReference>
<name>A0A0V8GCS6_9BACL</name>
<dbReference type="Proteomes" id="UP000053797">
    <property type="component" value="Unassembled WGS sequence"/>
</dbReference>
<organism evidence="3 4">
    <name type="scientific">Exiguobacterium indicum</name>
    <dbReference type="NCBI Taxonomy" id="296995"/>
    <lineage>
        <taxon>Bacteria</taxon>
        <taxon>Bacillati</taxon>
        <taxon>Bacillota</taxon>
        <taxon>Bacilli</taxon>
        <taxon>Bacillales</taxon>
        <taxon>Bacillales Family XII. Incertae Sedis</taxon>
        <taxon>Exiguobacterium</taxon>
    </lineage>
</organism>
<sequence length="281" mass="32049">MDPFTSSHASELGPRPRTKKRKFLPRFFLLLTLVFLGVGGYVAYRYVFTPEQQSITTGKSITEVPVVNMEKARVEKWNGVTKKVAYLTFEDGPSALTPDLLRTLDQLQTRATFFYLGSQVEAFPQEVKATAKAGHYIGLHGETHDYDTLYEKGKYVSEMQSVQKKIHELTKLTPHLTRPPYGSDPGITKKIASAIHSADFRVWDWSIDSMDWYYKDSAKEVANTVIRRAERPFEIILLHEQPQAIKALPAIVAGLQKKGYQFAIYDEDFHIPYNFAQHSNL</sequence>
<dbReference type="InterPro" id="IPR011330">
    <property type="entry name" value="Glyco_hydro/deAcase_b/a-brl"/>
</dbReference>
<keyword evidence="1" id="KW-0812">Transmembrane</keyword>
<reference evidence="3 4" key="1">
    <citation type="journal article" date="2015" name="Int. J. Syst. Evol. Microbiol.">
        <title>Exiguobacterium enclense sp. nov., isolated from sediment.</title>
        <authorList>
            <person name="Dastager S.G."/>
            <person name="Mawlankar R."/>
            <person name="Sonalkar V.V."/>
            <person name="Thorat M.N."/>
            <person name="Mual P."/>
            <person name="Verma A."/>
            <person name="Krishnamurthi S."/>
            <person name="Tang S.K."/>
            <person name="Li W.J."/>
        </authorList>
    </citation>
    <scope>NUCLEOTIDE SEQUENCE [LARGE SCALE GENOMIC DNA]</scope>
    <source>
        <strain evidence="3 4">NIO-1109</strain>
    </source>
</reference>
<dbReference type="PANTHER" id="PTHR10587">
    <property type="entry name" value="GLYCOSYL TRANSFERASE-RELATED"/>
    <property type="match status" value="1"/>
</dbReference>
<dbReference type="PROSITE" id="PS51677">
    <property type="entry name" value="NODB"/>
    <property type="match status" value="1"/>
</dbReference>
<evidence type="ECO:0000259" key="2">
    <source>
        <dbReference type="PROSITE" id="PS51677"/>
    </source>
</evidence>
<comment type="caution">
    <text evidence="3">The sequence shown here is derived from an EMBL/GenBank/DDBJ whole genome shotgun (WGS) entry which is preliminary data.</text>
</comment>
<dbReference type="Pfam" id="PF01522">
    <property type="entry name" value="Polysacc_deac_1"/>
    <property type="match status" value="1"/>
</dbReference>
<dbReference type="GO" id="GO:0005975">
    <property type="term" value="P:carbohydrate metabolic process"/>
    <property type="evidence" value="ECO:0007669"/>
    <property type="project" value="InterPro"/>
</dbReference>